<organism evidence="2 3">
    <name type="scientific">Actinorhabdospora filicis</name>
    <dbReference type="NCBI Taxonomy" id="1785913"/>
    <lineage>
        <taxon>Bacteria</taxon>
        <taxon>Bacillati</taxon>
        <taxon>Actinomycetota</taxon>
        <taxon>Actinomycetes</taxon>
        <taxon>Micromonosporales</taxon>
        <taxon>Micromonosporaceae</taxon>
        <taxon>Actinorhabdospora</taxon>
    </lineage>
</organism>
<accession>A0A9W6SLF3</accession>
<dbReference type="RefSeq" id="WP_285663069.1">
    <property type="nucleotide sequence ID" value="NZ_BSTX01000002.1"/>
</dbReference>
<comment type="caution">
    <text evidence="2">The sequence shown here is derived from an EMBL/GenBank/DDBJ whole genome shotgun (WGS) entry which is preliminary data.</text>
</comment>
<dbReference type="InterPro" id="IPR029063">
    <property type="entry name" value="SAM-dependent_MTases_sf"/>
</dbReference>
<dbReference type="InterPro" id="IPR013216">
    <property type="entry name" value="Methyltransf_11"/>
</dbReference>
<keyword evidence="2" id="KW-0808">Transferase</keyword>
<evidence type="ECO:0000313" key="3">
    <source>
        <dbReference type="Proteomes" id="UP001165079"/>
    </source>
</evidence>
<keyword evidence="3" id="KW-1185">Reference proteome</keyword>
<feature type="domain" description="Methyltransferase type 11" evidence="1">
    <location>
        <begin position="45"/>
        <end position="138"/>
    </location>
</feature>
<name>A0A9W6SLF3_9ACTN</name>
<evidence type="ECO:0000313" key="2">
    <source>
        <dbReference type="EMBL" id="GLZ77889.1"/>
    </source>
</evidence>
<sequence>MPSGDRVRRLWDRQAGGYDAQMGWTERRLFGDHRDWVSRASGRVLEVAVGTGLNLPGYAPGVRLSGVDLSPGMLARARARARELGIDADLREGDAMALPYGDGEFDTVVCTYGLCGFPGVPGALAEMARVLRPGGTLLLLDHVAATAWWLRALQWTLDRLTVPIAGEHFGRRPREHVEAVGLTVAEEWRSKRGAVEKVRAVKRAGPPSPEAPPV</sequence>
<keyword evidence="2" id="KW-0830">Ubiquinone</keyword>
<protein>
    <submittedName>
        <fullName evidence="2">Ubiquinone/menaquinone biosynthesis methyltransferase</fullName>
    </submittedName>
</protein>
<dbReference type="EMBL" id="BSTX01000002">
    <property type="protein sequence ID" value="GLZ77889.1"/>
    <property type="molecule type" value="Genomic_DNA"/>
</dbReference>
<dbReference type="PANTHER" id="PTHR42912">
    <property type="entry name" value="METHYLTRANSFERASE"/>
    <property type="match status" value="1"/>
</dbReference>
<dbReference type="SUPFAM" id="SSF53335">
    <property type="entry name" value="S-adenosyl-L-methionine-dependent methyltransferases"/>
    <property type="match status" value="1"/>
</dbReference>
<proteinExistence type="predicted"/>
<dbReference type="Gene3D" id="3.40.50.150">
    <property type="entry name" value="Vaccinia Virus protein VP39"/>
    <property type="match status" value="1"/>
</dbReference>
<dbReference type="GO" id="GO:0032259">
    <property type="term" value="P:methylation"/>
    <property type="evidence" value="ECO:0007669"/>
    <property type="project" value="UniProtKB-KW"/>
</dbReference>
<gene>
    <name evidence="2" type="primary">ubiE</name>
    <name evidence="2" type="ORF">Afil01_26960</name>
</gene>
<dbReference type="Proteomes" id="UP001165079">
    <property type="component" value="Unassembled WGS sequence"/>
</dbReference>
<dbReference type="CDD" id="cd02440">
    <property type="entry name" value="AdoMet_MTases"/>
    <property type="match status" value="1"/>
</dbReference>
<dbReference type="AlphaFoldDB" id="A0A9W6SLF3"/>
<dbReference type="Pfam" id="PF08241">
    <property type="entry name" value="Methyltransf_11"/>
    <property type="match status" value="1"/>
</dbReference>
<evidence type="ECO:0000259" key="1">
    <source>
        <dbReference type="Pfam" id="PF08241"/>
    </source>
</evidence>
<dbReference type="InterPro" id="IPR050508">
    <property type="entry name" value="Methyltransf_Superfamily"/>
</dbReference>
<keyword evidence="2" id="KW-0489">Methyltransferase</keyword>
<reference evidence="2" key="1">
    <citation type="submission" date="2023-03" db="EMBL/GenBank/DDBJ databases">
        <title>Actinorhabdospora filicis NBRC 111898.</title>
        <authorList>
            <person name="Ichikawa N."/>
            <person name="Sato H."/>
            <person name="Tonouchi N."/>
        </authorList>
    </citation>
    <scope>NUCLEOTIDE SEQUENCE</scope>
    <source>
        <strain evidence="2">NBRC 111898</strain>
    </source>
</reference>
<dbReference type="GO" id="GO:0008757">
    <property type="term" value="F:S-adenosylmethionine-dependent methyltransferase activity"/>
    <property type="evidence" value="ECO:0007669"/>
    <property type="project" value="InterPro"/>
</dbReference>